<gene>
    <name evidence="2" type="ORF">FOB26_21640</name>
</gene>
<proteinExistence type="predicted"/>
<feature type="domain" description="Helix-turn-helix" evidence="1">
    <location>
        <begin position="15"/>
        <end position="63"/>
    </location>
</feature>
<protein>
    <submittedName>
        <fullName evidence="2">AlpA family phage regulatory protein</fullName>
    </submittedName>
</protein>
<keyword evidence="3" id="KW-1185">Reference proteome</keyword>
<dbReference type="AlphaFoldDB" id="A0AA44EMR5"/>
<dbReference type="Pfam" id="PF12728">
    <property type="entry name" value="HTH_17"/>
    <property type="match status" value="1"/>
</dbReference>
<dbReference type="Gene3D" id="1.10.238.160">
    <property type="match status" value="1"/>
</dbReference>
<organism evidence="2 3">
    <name type="scientific">Agrobacterium pusense</name>
    <dbReference type="NCBI Taxonomy" id="648995"/>
    <lineage>
        <taxon>Bacteria</taxon>
        <taxon>Pseudomonadati</taxon>
        <taxon>Pseudomonadota</taxon>
        <taxon>Alphaproteobacteria</taxon>
        <taxon>Hyphomicrobiales</taxon>
        <taxon>Rhizobiaceae</taxon>
        <taxon>Rhizobium/Agrobacterium group</taxon>
        <taxon>Agrobacterium</taxon>
    </lineage>
</organism>
<sequence length="71" mass="7927">MNIKHKETETADTLLRDKEVAAQLGVSVPTFWRRVKDGTIPRPLKIGSLSRWQQSDIKAVIDAARARSVAV</sequence>
<evidence type="ECO:0000313" key="3">
    <source>
        <dbReference type="Proteomes" id="UP001155820"/>
    </source>
</evidence>
<dbReference type="EMBL" id="JABRWM010000006">
    <property type="protein sequence ID" value="NRF21661.1"/>
    <property type="molecule type" value="Genomic_DNA"/>
</dbReference>
<evidence type="ECO:0000259" key="1">
    <source>
        <dbReference type="Pfam" id="PF12728"/>
    </source>
</evidence>
<comment type="caution">
    <text evidence="2">The sequence shown here is derived from an EMBL/GenBank/DDBJ whole genome shotgun (WGS) entry which is preliminary data.</text>
</comment>
<dbReference type="SUPFAM" id="SSF46955">
    <property type="entry name" value="Putative DNA-binding domain"/>
    <property type="match status" value="1"/>
</dbReference>
<dbReference type="InterPro" id="IPR009061">
    <property type="entry name" value="DNA-bd_dom_put_sf"/>
</dbReference>
<dbReference type="InterPro" id="IPR041657">
    <property type="entry name" value="HTH_17"/>
</dbReference>
<dbReference type="Proteomes" id="UP001155820">
    <property type="component" value="Unassembled WGS sequence"/>
</dbReference>
<evidence type="ECO:0000313" key="2">
    <source>
        <dbReference type="EMBL" id="NRF21661.1"/>
    </source>
</evidence>
<name>A0AA44EMR5_9HYPH</name>
<reference evidence="2" key="1">
    <citation type="submission" date="2019-07" db="EMBL/GenBank/DDBJ databases">
        <title>FDA dAtabase for Regulatory Grade micrObial Sequences (FDA-ARGOS): Supporting development and validation of Infectious Disease Dx tests.</title>
        <authorList>
            <person name="Bachman M."/>
            <person name="Young C."/>
            <person name="Tallon L."/>
            <person name="Sadzewicz L."/>
            <person name="Vavikolanu K."/>
            <person name="Mehta A."/>
            <person name="Aluvathingal J."/>
            <person name="Nadendla S."/>
            <person name="Nandy P."/>
            <person name="Geyer C."/>
            <person name="Yan Y."/>
            <person name="Sichtig H."/>
        </authorList>
    </citation>
    <scope>NUCLEOTIDE SEQUENCE</scope>
    <source>
        <strain evidence="2">FDAARGOS_618</strain>
    </source>
</reference>
<dbReference type="RefSeq" id="WP_172874101.1">
    <property type="nucleotide sequence ID" value="NZ_JABRWL010000006.1"/>
</dbReference>
<accession>A0AA44EMR5</accession>